<dbReference type="Gene3D" id="3.40.50.300">
    <property type="entry name" value="P-loop containing nucleotide triphosphate hydrolases"/>
    <property type="match status" value="1"/>
</dbReference>
<reference evidence="1 2" key="1">
    <citation type="submission" date="2019-01" db="EMBL/GenBank/DDBJ databases">
        <title>Lacunisphaera sp. strain TWA-58.</title>
        <authorList>
            <person name="Chen W.-M."/>
        </authorList>
    </citation>
    <scope>NUCLEOTIDE SEQUENCE [LARGE SCALE GENOMIC DNA]</scope>
    <source>
        <strain evidence="1 2">TWA-58</strain>
    </source>
</reference>
<dbReference type="PANTHER" id="PTHR39206">
    <property type="entry name" value="SLL8004 PROTEIN"/>
    <property type="match status" value="1"/>
</dbReference>
<name>A0A4Q1CAS6_9BACT</name>
<dbReference type="InterPro" id="IPR027417">
    <property type="entry name" value="P-loop_NTPase"/>
</dbReference>
<dbReference type="OrthoDB" id="9791543at2"/>
<dbReference type="Proteomes" id="UP000290218">
    <property type="component" value="Unassembled WGS sequence"/>
</dbReference>
<dbReference type="PANTHER" id="PTHR39206:SF1">
    <property type="entry name" value="SLL8004 PROTEIN"/>
    <property type="match status" value="1"/>
</dbReference>
<dbReference type="RefSeq" id="WP_129047551.1">
    <property type="nucleotide sequence ID" value="NZ_SDHX01000001.1"/>
</dbReference>
<evidence type="ECO:0000313" key="1">
    <source>
        <dbReference type="EMBL" id="RXK56185.1"/>
    </source>
</evidence>
<protein>
    <submittedName>
        <fullName evidence="1">Uncharacterized protein</fullName>
    </submittedName>
</protein>
<gene>
    <name evidence="1" type="ORF">ESB00_10025</name>
</gene>
<keyword evidence="2" id="KW-1185">Reference proteome</keyword>
<evidence type="ECO:0000313" key="2">
    <source>
        <dbReference type="Proteomes" id="UP000290218"/>
    </source>
</evidence>
<accession>A0A4Q1CAS6</accession>
<organism evidence="1 2">
    <name type="scientific">Oleiharenicola lentus</name>
    <dbReference type="NCBI Taxonomy" id="2508720"/>
    <lineage>
        <taxon>Bacteria</taxon>
        <taxon>Pseudomonadati</taxon>
        <taxon>Verrucomicrobiota</taxon>
        <taxon>Opitutia</taxon>
        <taxon>Opitutales</taxon>
        <taxon>Opitutaceae</taxon>
        <taxon>Oleiharenicola</taxon>
    </lineage>
</organism>
<sequence length="284" mass="32722">MPDLFIIAGPNGAGKSTYVKRFLPEEMRCREFVNADLIAAGLSPFAPDAVSFQARRIMLNRLRELFESRQSFSFETTLTGYGYTHLLREMKEAGYRIRLDYLWIPNLDITRNRVKQRVRKGGHDIPDEVQQRRFGKGVRLLLEHYRPLVNDWRIYDNTGQNPHLIVSEKDGKLRVSDISRLVMIEAAANIPIMTDKPTDRVEEPQTADYDWETRASMRAMRKAYADVILENLAWGLPVIQWRDGIGVVEVPAEQLEPLARRILETNGEPLPPEEERALLAHVKI</sequence>
<comment type="caution">
    <text evidence="1">The sequence shown here is derived from an EMBL/GenBank/DDBJ whole genome shotgun (WGS) entry which is preliminary data.</text>
</comment>
<dbReference type="SUPFAM" id="SSF52540">
    <property type="entry name" value="P-loop containing nucleoside triphosphate hydrolases"/>
    <property type="match status" value="1"/>
</dbReference>
<dbReference type="AlphaFoldDB" id="A0A4Q1CAS6"/>
<proteinExistence type="predicted"/>
<dbReference type="EMBL" id="SDHX01000001">
    <property type="protein sequence ID" value="RXK56185.1"/>
    <property type="molecule type" value="Genomic_DNA"/>
</dbReference>
<dbReference type="Pfam" id="PF13671">
    <property type="entry name" value="AAA_33"/>
    <property type="match status" value="1"/>
</dbReference>